<dbReference type="EMBL" id="CP020814">
    <property type="protein sequence ID" value="ARK30286.1"/>
    <property type="molecule type" value="Genomic_DNA"/>
</dbReference>
<organism evidence="3 4">
    <name type="scientific">Halalkalibacter krulwichiae</name>
    <dbReference type="NCBI Taxonomy" id="199441"/>
    <lineage>
        <taxon>Bacteria</taxon>
        <taxon>Bacillati</taxon>
        <taxon>Bacillota</taxon>
        <taxon>Bacilli</taxon>
        <taxon>Bacillales</taxon>
        <taxon>Bacillaceae</taxon>
        <taxon>Halalkalibacter</taxon>
    </lineage>
</organism>
<dbReference type="SUPFAM" id="SSF141371">
    <property type="entry name" value="PilZ domain-like"/>
    <property type="match status" value="1"/>
</dbReference>
<evidence type="ECO:0000313" key="3">
    <source>
        <dbReference type="EMBL" id="ARK30286.1"/>
    </source>
</evidence>
<dbReference type="Gene3D" id="2.40.10.220">
    <property type="entry name" value="predicted glycosyltransferase like domains"/>
    <property type="match status" value="1"/>
</dbReference>
<dbReference type="Proteomes" id="UP000193006">
    <property type="component" value="Chromosome"/>
</dbReference>
<dbReference type="RefSeq" id="WP_066151541.1">
    <property type="nucleotide sequence ID" value="NZ_CP020814.1"/>
</dbReference>
<evidence type="ECO:0000313" key="4">
    <source>
        <dbReference type="Proteomes" id="UP000193006"/>
    </source>
</evidence>
<dbReference type="GO" id="GO:0035438">
    <property type="term" value="F:cyclic-di-GMP binding"/>
    <property type="evidence" value="ECO:0007669"/>
    <property type="project" value="InterPro"/>
</dbReference>
<evidence type="ECO:0000259" key="1">
    <source>
        <dbReference type="Pfam" id="PF07238"/>
    </source>
</evidence>
<dbReference type="KEGG" id="bkw:BkAM31D_10880"/>
<keyword evidence="3" id="KW-0282">Flagellum</keyword>
<feature type="domain" description="Type III secretion system flagellar brake protein YcgR PilZN" evidence="2">
    <location>
        <begin position="3"/>
        <end position="93"/>
    </location>
</feature>
<evidence type="ECO:0000259" key="2">
    <source>
        <dbReference type="Pfam" id="PF12945"/>
    </source>
</evidence>
<dbReference type="AlphaFoldDB" id="A0A1X9MA55"/>
<feature type="domain" description="PilZ" evidence="1">
    <location>
        <begin position="102"/>
        <end position="212"/>
    </location>
</feature>
<dbReference type="InterPro" id="IPR009926">
    <property type="entry name" value="T3SS_YcgR_PilZN"/>
</dbReference>
<name>A0A1X9MA55_9BACI</name>
<keyword evidence="3" id="KW-0969">Cilium</keyword>
<gene>
    <name evidence="3" type="primary">ycgR</name>
    <name evidence="3" type="ORF">BkAM31D_10880</name>
</gene>
<sequence>MVKIGSTIFLELEETKNNVKVTRSFRCRFVDIESNRLIIDYPIDEETNKPSYFFDGTEFRAWYIAEDDAVYSFNTEIVGRRKGHIPVLLLKDPGKENYIRIQRRNHVRVETAVDVALHPINQEFSPFTSATIDISGGGCALIIPQGNSLPQNGELTIWLILHLQSGEISYVKARCRIIRIVKPREDARERVSLQFIEMDKQDREKIIRFCFERQLAIRRKQEA</sequence>
<proteinExistence type="predicted"/>
<reference evidence="3 4" key="1">
    <citation type="submission" date="2017-04" db="EMBL/GenBank/DDBJ databases">
        <title>Bacillus krulwichiae AM31D Genome sequencing and assembly.</title>
        <authorList>
            <person name="Krulwich T.A."/>
            <person name="Anastor L."/>
            <person name="Ehrlich R."/>
            <person name="Ehrlich G.D."/>
            <person name="Janto B."/>
        </authorList>
    </citation>
    <scope>NUCLEOTIDE SEQUENCE [LARGE SCALE GENOMIC DNA]</scope>
    <source>
        <strain evidence="3 4">AM31D</strain>
    </source>
</reference>
<dbReference type="Pfam" id="PF12945">
    <property type="entry name" value="PilZNR"/>
    <property type="match status" value="1"/>
</dbReference>
<keyword evidence="3" id="KW-0966">Cell projection</keyword>
<dbReference type="InterPro" id="IPR009875">
    <property type="entry name" value="PilZ_domain"/>
</dbReference>
<protein>
    <submittedName>
        <fullName evidence="3">Flagellar brake protein YcgR</fullName>
    </submittedName>
</protein>
<dbReference type="Pfam" id="PF07238">
    <property type="entry name" value="PilZ"/>
    <property type="match status" value="1"/>
</dbReference>
<dbReference type="STRING" id="199441.BkAM31D_10880"/>
<accession>A0A1X9MA55</accession>
<keyword evidence="4" id="KW-1185">Reference proteome</keyword>